<gene>
    <name evidence="1" type="ORF">DHETER_LOCUS14074</name>
</gene>
<organism evidence="1 2">
    <name type="scientific">Dentiscutata heterogama</name>
    <dbReference type="NCBI Taxonomy" id="1316150"/>
    <lineage>
        <taxon>Eukaryota</taxon>
        <taxon>Fungi</taxon>
        <taxon>Fungi incertae sedis</taxon>
        <taxon>Mucoromycota</taxon>
        <taxon>Glomeromycotina</taxon>
        <taxon>Glomeromycetes</taxon>
        <taxon>Diversisporales</taxon>
        <taxon>Gigasporaceae</taxon>
        <taxon>Dentiscutata</taxon>
    </lineage>
</organism>
<name>A0ACA9Q8W1_9GLOM</name>
<feature type="non-terminal residue" evidence="1">
    <location>
        <position position="1"/>
    </location>
</feature>
<dbReference type="EMBL" id="CAJVPU010041435">
    <property type="protein sequence ID" value="CAG8741480.1"/>
    <property type="molecule type" value="Genomic_DNA"/>
</dbReference>
<evidence type="ECO:0000313" key="2">
    <source>
        <dbReference type="Proteomes" id="UP000789702"/>
    </source>
</evidence>
<evidence type="ECO:0000313" key="1">
    <source>
        <dbReference type="EMBL" id="CAG8741480.1"/>
    </source>
</evidence>
<accession>A0ACA9Q8W1</accession>
<proteinExistence type="predicted"/>
<reference evidence="1" key="1">
    <citation type="submission" date="2021-06" db="EMBL/GenBank/DDBJ databases">
        <authorList>
            <person name="Kallberg Y."/>
            <person name="Tangrot J."/>
            <person name="Rosling A."/>
        </authorList>
    </citation>
    <scope>NUCLEOTIDE SEQUENCE</scope>
    <source>
        <strain evidence="1">IL203A</strain>
    </source>
</reference>
<protein>
    <submittedName>
        <fullName evidence="1">12603_t:CDS:1</fullName>
    </submittedName>
</protein>
<comment type="caution">
    <text evidence="1">The sequence shown here is derived from an EMBL/GenBank/DDBJ whole genome shotgun (WGS) entry which is preliminary data.</text>
</comment>
<sequence>VFRNLFDVLELFSGSFLENLSERGSKMSKSSLRHLGIVL</sequence>
<dbReference type="Proteomes" id="UP000789702">
    <property type="component" value="Unassembled WGS sequence"/>
</dbReference>
<keyword evidence="2" id="KW-1185">Reference proteome</keyword>